<sequence>MRSVRAISLTVAFVMATLTGAEGIATARPGDRTLPGVEDAPEQQWGSASGRSSRATAGDTSTDAAGGRPGHTPASKELPRESGTSFVARTQEGRLPTAHATPATVSPTEPRGFAPKTSREVTNERGQTSKTYQNADGTLTTRFFDEPVNFRDATGTWMPIDTKLKELPKGGHLGRGTNASEGGWQITAGDSETMFAGYADGAPLVSLNTGADTSVGFSVQDIAHVPGEAADSTITYRSILPDTDLRFIAGGTSVKEVITLNSPDATPEWIFPLHTRGLTARIETTGAVTFRDAAGGVRATMPAGWMEDSNLAPNSNQGEISNGVRYELVNATGGQVLKVSLDTEWLHDPKRVFPVKVDPSVVTVSSFAASSGTFVESPYNVNFSGDTNIKVGTYDKGGHKAAGFLRFSGVESTLKNAWIINTRLALYNTWSYSCTARPVTVHEVTSNWSESTTSTYPGPATGPALASKSFAHAWRADGSSSWPCGPAAWESISLGSAGRQLVDDWTHGRKKNYGLAVKASTTDSYAWKNFGSDDYPNGKPSLDVTWTKYGATYKLGTFVTPMTATSEGVFKVTVTNRGQETWPKGGDYSLRYLLYDAAGNEITDTAKIRWSAMPADVPPGKTVTVDARIAPLTPGDYTLLWTMNHNNIAKFSSVGVPPLGMKVSAVSIPPQLIRSAPPSGAVTNTLTPTLWASGTDRDRYPSSLQYQFEVCETEGKDTRKNCRMGPRVSSQQWAVTSGWLSWSKTYAWYAYAYDGSTTSVRPGPSLLTTQVPQPAVTSQFGSADTSDAFDERSGNYGTAATDAAVPTVGPELSVTRTYNSQDPRQKSAFGAGWATRWDMRAVAESNGSVVITLANGAQVRFGKNTDGSYAAPSGSVGKLKAETGGGWTLRDGSGSLYTFNGAGLLTKIADSHGRSQQLTYTNNQLTQAKDVVSGRLLAFTWADGHVRTAETNAVSGTGTGLKWTYTYEGDRLVKVCPPSSTTACTEYAYEDGSLYRSTVLDAGPSAYWRLNEAVGESAASEAVSGTGLNEALYRDVTRGVNGVLAGTGNKAGSFDGTDSYVALPDDALGSSPFASVEMWFQTTKPGVLLSQANERLEDVDLTVSQATPLLYVGTDGKLRGQFSYPGSSSTPMTSTGIVTDGGWHHIALSGQEQHKPCTSMARQSVPRLAQSTTWTNASITSVLAGPAVPGRASTNPISSVTSVVRSTRSPSTTTPWTPVRSASITRRERPPPASPRSLCRPGEWTPRWSTTPTLSG</sequence>
<keyword evidence="4" id="KW-1185">Reference proteome</keyword>
<dbReference type="InterPro" id="IPR013320">
    <property type="entry name" value="ConA-like_dom_sf"/>
</dbReference>
<dbReference type="SUPFAM" id="SSF49899">
    <property type="entry name" value="Concanavalin A-like lectins/glucanases"/>
    <property type="match status" value="1"/>
</dbReference>
<feature type="compositionally biased region" description="Low complexity" evidence="1">
    <location>
        <begin position="46"/>
        <end position="66"/>
    </location>
</feature>
<organism evidence="3 4">
    <name type="scientific">Streptomyces laurentii</name>
    <dbReference type="NCBI Taxonomy" id="39478"/>
    <lineage>
        <taxon>Bacteria</taxon>
        <taxon>Bacillati</taxon>
        <taxon>Actinomycetota</taxon>
        <taxon>Actinomycetes</taxon>
        <taxon>Kitasatosporales</taxon>
        <taxon>Streptomycetaceae</taxon>
        <taxon>Streptomyces</taxon>
    </lineage>
</organism>
<dbReference type="Gene3D" id="2.60.120.200">
    <property type="match status" value="1"/>
</dbReference>
<gene>
    <name evidence="3" type="ORF">SLA_5285</name>
</gene>
<dbReference type="Pfam" id="PF20148">
    <property type="entry name" value="DUF6531"/>
    <property type="match status" value="1"/>
</dbReference>
<evidence type="ECO:0000313" key="4">
    <source>
        <dbReference type="Proteomes" id="UP000217676"/>
    </source>
</evidence>
<accession>A0A160P576</accession>
<dbReference type="CDD" id="cd00110">
    <property type="entry name" value="LamG"/>
    <property type="match status" value="1"/>
</dbReference>
<dbReference type="AlphaFoldDB" id="A0A160P576"/>
<protein>
    <recommendedName>
        <fullName evidence="2">DUF6531 domain-containing protein</fullName>
    </recommendedName>
</protein>
<feature type="compositionally biased region" description="Polar residues" evidence="1">
    <location>
        <begin position="124"/>
        <end position="138"/>
    </location>
</feature>
<evidence type="ECO:0000313" key="3">
    <source>
        <dbReference type="EMBL" id="BAU86166.1"/>
    </source>
</evidence>
<proteinExistence type="predicted"/>
<name>A0A160P576_STRLU</name>
<dbReference type="InterPro" id="IPR001791">
    <property type="entry name" value="Laminin_G"/>
</dbReference>
<feature type="region of interest" description="Disordered" evidence="1">
    <location>
        <begin position="26"/>
        <end position="138"/>
    </location>
</feature>
<dbReference type="Proteomes" id="UP000217676">
    <property type="component" value="Chromosome"/>
</dbReference>
<reference evidence="3 4" key="1">
    <citation type="journal article" date="2016" name="Genome Announc.">
        <title>Complete Genome Sequence of Thiostrepton-Producing Streptomyces laurentii ATCC 31255.</title>
        <authorList>
            <person name="Doi K."/>
            <person name="Fujino Y."/>
            <person name="Nagayoshi Y."/>
            <person name="Ohshima T."/>
            <person name="Ogata S."/>
        </authorList>
    </citation>
    <scope>NUCLEOTIDE SEQUENCE [LARGE SCALE GENOMIC DNA]</scope>
    <source>
        <strain evidence="3 4">ATCC 31255</strain>
    </source>
</reference>
<dbReference type="EMBL" id="AP017424">
    <property type="protein sequence ID" value="BAU86166.1"/>
    <property type="molecule type" value="Genomic_DNA"/>
</dbReference>
<dbReference type="Gene3D" id="2.60.40.10">
    <property type="entry name" value="Immunoglobulins"/>
    <property type="match status" value="1"/>
</dbReference>
<evidence type="ECO:0000256" key="1">
    <source>
        <dbReference type="SAM" id="MobiDB-lite"/>
    </source>
</evidence>
<dbReference type="GO" id="GO:0005975">
    <property type="term" value="P:carbohydrate metabolic process"/>
    <property type="evidence" value="ECO:0007669"/>
    <property type="project" value="UniProtKB-ARBA"/>
</dbReference>
<feature type="compositionally biased region" description="Polar residues" evidence="1">
    <location>
        <begin position="1247"/>
        <end position="1256"/>
    </location>
</feature>
<evidence type="ECO:0000259" key="2">
    <source>
        <dbReference type="Pfam" id="PF20148"/>
    </source>
</evidence>
<dbReference type="KEGG" id="slau:SLA_5285"/>
<dbReference type="NCBIfam" id="NF033679">
    <property type="entry name" value="DNRLRE_dom"/>
    <property type="match status" value="1"/>
</dbReference>
<dbReference type="InterPro" id="IPR013783">
    <property type="entry name" value="Ig-like_fold"/>
</dbReference>
<feature type="region of interest" description="Disordered" evidence="1">
    <location>
        <begin position="1186"/>
        <end position="1256"/>
    </location>
</feature>
<feature type="domain" description="DUF6531" evidence="2">
    <location>
        <begin position="793"/>
        <end position="861"/>
    </location>
</feature>
<dbReference type="InterPro" id="IPR045351">
    <property type="entry name" value="DUF6531"/>
</dbReference>
<feature type="compositionally biased region" description="Low complexity" evidence="1">
    <location>
        <begin position="1198"/>
        <end position="1221"/>
    </location>
</feature>